<dbReference type="InterPro" id="IPR049304">
    <property type="entry name" value="Gly_rich_dom"/>
</dbReference>
<dbReference type="RefSeq" id="WP_302476311.1">
    <property type="nucleotide sequence ID" value="NZ_CABPSE010000017.1"/>
</dbReference>
<reference evidence="3 4" key="1">
    <citation type="submission" date="2019-08" db="EMBL/GenBank/DDBJ databases">
        <authorList>
            <person name="Peeters C."/>
        </authorList>
    </citation>
    <scope>NUCLEOTIDE SEQUENCE [LARGE SCALE GENOMIC DNA]</scope>
    <source>
        <strain evidence="3 4">LMG 31111</strain>
    </source>
</reference>
<evidence type="ECO:0000313" key="3">
    <source>
        <dbReference type="EMBL" id="VVE41507.1"/>
    </source>
</evidence>
<dbReference type="Pfam" id="PF21722">
    <property type="entry name" value="Gly_rich_2"/>
    <property type="match status" value="1"/>
</dbReference>
<dbReference type="CDD" id="cd19958">
    <property type="entry name" value="pyocin_knob"/>
    <property type="match status" value="1"/>
</dbReference>
<dbReference type="InterPro" id="IPR051934">
    <property type="entry name" value="Phage_Tail_Fiber_Structural"/>
</dbReference>
<sequence>MTATYFTTPTDLGNIKDANAKALGLPRRYTALAIGDGGGDNAPVPTPKPSQKALLGEWRRAALNTLEVDPKNPSQLIAEQVIPENEGGKWIREMGLYDEDGDLCYVCNAPPTYKPLLAEGSGKTQSVRMVVINTTGVNVELKIDPSLILATRDYADKSVTAAMKAHTDAPDPHPQYALKNVTVIARNDVVKDTDLNSLTTAGVYTYAHKDGGNANAPEWAPQYGVMLVLASYGAITQVIHDQATQEISSRTKLGNGNWSAWNRQAVRGTTLDAYGITDAYTKARSDQTFLAKADADRLYFTREQAVTMFAPGQATFEATGDFTPVREDNWVTMIAGGGGGGAGGRDVNGMLIPGGGGGAGQWVYRRYVKLQPGVPVRVTIGAGGKGATTVLAATSVPLASGGTGGASSFGTNITLSGGSGGGGGFTGSGSVGGAGGKGWPYGSSGEYSASTVAQTSRGGAGGSGLFGSGGPGSHGYQPMAANGYGSGGGGGALYYMVGYDSNGGDGSGGVCIVEW</sequence>
<evidence type="ECO:0000259" key="2">
    <source>
        <dbReference type="Pfam" id="PF21722"/>
    </source>
</evidence>
<dbReference type="PANTHER" id="PTHR35191:SF1">
    <property type="entry name" value="PROPHAGE SIDE TAIL FIBER PROTEIN HOMOLOG STFQ-RELATED"/>
    <property type="match status" value="1"/>
</dbReference>
<gene>
    <name evidence="3" type="ORF">PCO31111_04197</name>
</gene>
<keyword evidence="4" id="KW-1185">Reference proteome</keyword>
<feature type="domain" description="Glycine-rich" evidence="2">
    <location>
        <begin position="322"/>
        <end position="515"/>
    </location>
</feature>
<dbReference type="Pfam" id="PF12571">
    <property type="entry name" value="Phage_tail_fib"/>
    <property type="match status" value="1"/>
</dbReference>
<accession>A0A5E4XZ01</accession>
<dbReference type="EMBL" id="CABPSE010000017">
    <property type="protein sequence ID" value="VVE41507.1"/>
    <property type="molecule type" value="Genomic_DNA"/>
</dbReference>
<evidence type="ECO:0000313" key="4">
    <source>
        <dbReference type="Proteomes" id="UP000383971"/>
    </source>
</evidence>
<dbReference type="Proteomes" id="UP000383971">
    <property type="component" value="Unassembled WGS sequence"/>
</dbReference>
<evidence type="ECO:0008006" key="5">
    <source>
        <dbReference type="Google" id="ProtNLM"/>
    </source>
</evidence>
<evidence type="ECO:0000259" key="1">
    <source>
        <dbReference type="Pfam" id="PF12571"/>
    </source>
</evidence>
<name>A0A5E4XZ01_9BURK</name>
<feature type="domain" description="Phage tail fibre protein N-terminal" evidence="1">
    <location>
        <begin position="1"/>
        <end position="153"/>
    </location>
</feature>
<organism evidence="3 4">
    <name type="scientific">Pandoraea communis</name>
    <dbReference type="NCBI Taxonomy" id="2508297"/>
    <lineage>
        <taxon>Bacteria</taxon>
        <taxon>Pseudomonadati</taxon>
        <taxon>Pseudomonadota</taxon>
        <taxon>Betaproteobacteria</taxon>
        <taxon>Burkholderiales</taxon>
        <taxon>Burkholderiaceae</taxon>
        <taxon>Pandoraea</taxon>
    </lineage>
</organism>
<dbReference type="InterPro" id="IPR022225">
    <property type="entry name" value="Phage_tail_fibre_N"/>
</dbReference>
<dbReference type="AlphaFoldDB" id="A0A5E4XZ01"/>
<dbReference type="PANTHER" id="PTHR35191">
    <property type="entry name" value="PROPHAGE SIDE TAIL FIBER PROTEIN HOMOLOG STFQ-RELATED"/>
    <property type="match status" value="1"/>
</dbReference>
<protein>
    <recommendedName>
        <fullName evidence="5">Phage tail protein</fullName>
    </recommendedName>
</protein>
<proteinExistence type="predicted"/>